<sequence>MFFLRTDRNSPGANAIIAALAFITVANLDVMADTSYTGPPLSYTLYGPGDGCVDANIVLTGTTTSFAAIGDTTSCETDEIDTPDGTIEVYTKFELPSSCGSDFIEVTLYNCKDSACAECDADPETVGNMEVDNVKDAYNNVETCWQFYEDDGSSGTFGNLTGVSSQRYDATTELPGIQEYMRISFGNGCGDDWFAANILGDTGSVSGGPDADGCIPGSDWCPELDACVRGFEETCPIEGGVAFSGGATLSCDNGRCSTDTLCEWSDGSAQYGTYYWTNLGGAATLPEGCTGITCTGCVASDAAPTKETDMNAEMDADMSNSMNNEMDVEMATDGDTSGTTTAAVQIAPALLAMAGTFLFA</sequence>
<reference evidence="1" key="1">
    <citation type="submission" date="2021-01" db="EMBL/GenBank/DDBJ databases">
        <authorList>
            <person name="Corre E."/>
            <person name="Pelletier E."/>
            <person name="Niang G."/>
            <person name="Scheremetjew M."/>
            <person name="Finn R."/>
            <person name="Kale V."/>
            <person name="Holt S."/>
            <person name="Cochrane G."/>
            <person name="Meng A."/>
            <person name="Brown T."/>
            <person name="Cohen L."/>
        </authorList>
    </citation>
    <scope>NUCLEOTIDE SEQUENCE</scope>
    <source>
        <strain evidence="1">CCMP3303</strain>
    </source>
</reference>
<organism evidence="1">
    <name type="scientific">Minutocellus polymorphus</name>
    <dbReference type="NCBI Taxonomy" id="265543"/>
    <lineage>
        <taxon>Eukaryota</taxon>
        <taxon>Sar</taxon>
        <taxon>Stramenopiles</taxon>
        <taxon>Ochrophyta</taxon>
        <taxon>Bacillariophyta</taxon>
        <taxon>Mediophyceae</taxon>
        <taxon>Cymatosirophycidae</taxon>
        <taxon>Cymatosirales</taxon>
        <taxon>Cymatosiraceae</taxon>
        <taxon>Minutocellus</taxon>
    </lineage>
</organism>
<name>A0A7S0ANM5_9STRA</name>
<dbReference type="EMBL" id="HBEJ01009423">
    <property type="protein sequence ID" value="CAD8369604.1"/>
    <property type="molecule type" value="Transcribed_RNA"/>
</dbReference>
<proteinExistence type="predicted"/>
<protein>
    <submittedName>
        <fullName evidence="1">Uncharacterized protein</fullName>
    </submittedName>
</protein>
<evidence type="ECO:0000313" key="1">
    <source>
        <dbReference type="EMBL" id="CAD8369604.1"/>
    </source>
</evidence>
<accession>A0A7S0ANM5</accession>
<gene>
    <name evidence="1" type="ORF">MPOL1434_LOCUS5540</name>
</gene>
<dbReference type="AlphaFoldDB" id="A0A7S0ANM5"/>